<dbReference type="InterPro" id="IPR008146">
    <property type="entry name" value="Gln_synth_cat_dom"/>
</dbReference>
<evidence type="ECO:0000313" key="2">
    <source>
        <dbReference type="EMBL" id="GAI36470.1"/>
    </source>
</evidence>
<dbReference type="InterPro" id="IPR014746">
    <property type="entry name" value="Gln_synth/guanido_kin_cat_dom"/>
</dbReference>
<gene>
    <name evidence="2" type="ORF">S06H3_51459</name>
</gene>
<accession>X1PBV4</accession>
<organism evidence="2">
    <name type="scientific">marine sediment metagenome</name>
    <dbReference type="NCBI Taxonomy" id="412755"/>
    <lineage>
        <taxon>unclassified sequences</taxon>
        <taxon>metagenomes</taxon>
        <taxon>ecological metagenomes</taxon>
    </lineage>
</organism>
<dbReference type="Pfam" id="PF00120">
    <property type="entry name" value="Gln-synt_C"/>
    <property type="match status" value="1"/>
</dbReference>
<dbReference type="GO" id="GO:0004356">
    <property type="term" value="F:glutamine synthetase activity"/>
    <property type="evidence" value="ECO:0007669"/>
    <property type="project" value="InterPro"/>
</dbReference>
<dbReference type="EMBL" id="BARV01032651">
    <property type="protein sequence ID" value="GAI36470.1"/>
    <property type="molecule type" value="Genomic_DNA"/>
</dbReference>
<proteinExistence type="predicted"/>
<name>X1PBV4_9ZZZZ</name>
<feature type="domain" description="GS catalytic" evidence="1">
    <location>
        <begin position="1"/>
        <end position="70"/>
    </location>
</feature>
<evidence type="ECO:0000259" key="1">
    <source>
        <dbReference type="Pfam" id="PF00120"/>
    </source>
</evidence>
<feature type="non-terminal residue" evidence="2">
    <location>
        <position position="1"/>
    </location>
</feature>
<protein>
    <recommendedName>
        <fullName evidence="1">GS catalytic domain-containing protein</fullName>
    </recommendedName>
</protein>
<dbReference type="Gene3D" id="3.30.590.10">
    <property type="entry name" value="Glutamine synthetase/guanido kinase, catalytic domain"/>
    <property type="match status" value="1"/>
</dbReference>
<dbReference type="SUPFAM" id="SSF55931">
    <property type="entry name" value="Glutamine synthetase/guanido kinase"/>
    <property type="match status" value="1"/>
</dbReference>
<reference evidence="2" key="1">
    <citation type="journal article" date="2014" name="Front. Microbiol.">
        <title>High frequency of phylogenetically diverse reductive dehalogenase-homologous genes in deep subseafloor sedimentary metagenomes.</title>
        <authorList>
            <person name="Kawai M."/>
            <person name="Futagami T."/>
            <person name="Toyoda A."/>
            <person name="Takaki Y."/>
            <person name="Nishi S."/>
            <person name="Hori S."/>
            <person name="Arai W."/>
            <person name="Tsubouchi T."/>
            <person name="Morono Y."/>
            <person name="Uchiyama I."/>
            <person name="Ito T."/>
            <person name="Fujiyama A."/>
            <person name="Inagaki F."/>
            <person name="Takami H."/>
        </authorList>
    </citation>
    <scope>NUCLEOTIDE SEQUENCE</scope>
    <source>
        <strain evidence="2">Expedition CK06-06</strain>
    </source>
</reference>
<dbReference type="AlphaFoldDB" id="X1PBV4"/>
<comment type="caution">
    <text evidence="2">The sequence shown here is derived from an EMBL/GenBank/DDBJ whole genome shotgun (WGS) entry which is preliminary data.</text>
</comment>
<sequence length="73" mass="8659">YDMPPEELAQVPTTPGTLEQALMALDNDHEYLLRGNVFTEDVIETWVDYKMEKEVKAMALRPHPYEFYLYYDI</sequence>